<evidence type="ECO:0000256" key="1">
    <source>
        <dbReference type="SAM" id="MobiDB-lite"/>
    </source>
</evidence>
<comment type="caution">
    <text evidence="2">The sequence shown here is derived from an EMBL/GenBank/DDBJ whole genome shotgun (WGS) entry which is preliminary data.</text>
</comment>
<proteinExistence type="predicted"/>
<dbReference type="RefSeq" id="XP_013259159.1">
    <property type="nucleotide sequence ID" value="XM_013403705.1"/>
</dbReference>
<evidence type="ECO:0000313" key="2">
    <source>
        <dbReference type="EMBL" id="KEF56569.1"/>
    </source>
</evidence>
<protein>
    <submittedName>
        <fullName evidence="2">Uncharacterized protein</fullName>
    </submittedName>
</protein>
<dbReference type="GeneID" id="25281673"/>
<name>A0A072P8W7_9EURO</name>
<feature type="compositionally biased region" description="Basic residues" evidence="1">
    <location>
        <begin position="191"/>
        <end position="207"/>
    </location>
</feature>
<reference evidence="2 3" key="1">
    <citation type="submission" date="2013-03" db="EMBL/GenBank/DDBJ databases">
        <title>The Genome Sequence of Exophiala aquamarina CBS 119918.</title>
        <authorList>
            <consortium name="The Broad Institute Genomics Platform"/>
            <person name="Cuomo C."/>
            <person name="de Hoog S."/>
            <person name="Gorbushina A."/>
            <person name="Walker B."/>
            <person name="Young S.K."/>
            <person name="Zeng Q."/>
            <person name="Gargeya S."/>
            <person name="Fitzgerald M."/>
            <person name="Haas B."/>
            <person name="Abouelleil A."/>
            <person name="Allen A.W."/>
            <person name="Alvarado L."/>
            <person name="Arachchi H.M."/>
            <person name="Berlin A.M."/>
            <person name="Chapman S.B."/>
            <person name="Gainer-Dewar J."/>
            <person name="Goldberg J."/>
            <person name="Griggs A."/>
            <person name="Gujja S."/>
            <person name="Hansen M."/>
            <person name="Howarth C."/>
            <person name="Imamovic A."/>
            <person name="Ireland A."/>
            <person name="Larimer J."/>
            <person name="McCowan C."/>
            <person name="Murphy C."/>
            <person name="Pearson M."/>
            <person name="Poon T.W."/>
            <person name="Priest M."/>
            <person name="Roberts A."/>
            <person name="Saif S."/>
            <person name="Shea T."/>
            <person name="Sisk P."/>
            <person name="Sykes S."/>
            <person name="Wortman J."/>
            <person name="Nusbaum C."/>
            <person name="Birren B."/>
        </authorList>
    </citation>
    <scope>NUCLEOTIDE SEQUENCE [LARGE SCALE GENOMIC DNA]</scope>
    <source>
        <strain evidence="2 3">CBS 119918</strain>
    </source>
</reference>
<feature type="compositionally biased region" description="Low complexity" evidence="1">
    <location>
        <begin position="209"/>
        <end position="225"/>
    </location>
</feature>
<evidence type="ECO:0000313" key="3">
    <source>
        <dbReference type="Proteomes" id="UP000027920"/>
    </source>
</evidence>
<feature type="region of interest" description="Disordered" evidence="1">
    <location>
        <begin position="119"/>
        <end position="244"/>
    </location>
</feature>
<feature type="compositionally biased region" description="Polar residues" evidence="1">
    <location>
        <begin position="155"/>
        <end position="171"/>
    </location>
</feature>
<dbReference type="Proteomes" id="UP000027920">
    <property type="component" value="Unassembled WGS sequence"/>
</dbReference>
<feature type="compositionally biased region" description="Polar residues" evidence="1">
    <location>
        <begin position="226"/>
        <end position="236"/>
    </location>
</feature>
<feature type="compositionally biased region" description="Basic and acidic residues" evidence="1">
    <location>
        <begin position="172"/>
        <end position="183"/>
    </location>
</feature>
<sequence>MAADTDAACPVAELKGAPNGEPTTTKPEPLNVGTPKFDANHEAALKSTLVLAQQVSSDNHASRVPRDIPAAEAINMAVLITSMVRMLNASTVSNNLIVRAAAYIEGEDHLKAGHALRQARSDRRNQGYRQPRHQINGIAPGQDDAQVLNGLDPNTAVTTNGTSNKPSSSKQENVKIDTEEQGKQLDPSTQKPKKKGTWQHRHQKPRKGNNAATANHNTAEVTVVNGSTESKTTVVSPNHIKPLE</sequence>
<accession>A0A072P8W7</accession>
<dbReference type="EMBL" id="AMGV01000005">
    <property type="protein sequence ID" value="KEF56569.1"/>
    <property type="molecule type" value="Genomic_DNA"/>
</dbReference>
<gene>
    <name evidence="2" type="ORF">A1O9_06757</name>
</gene>
<organism evidence="2 3">
    <name type="scientific">Exophiala aquamarina CBS 119918</name>
    <dbReference type="NCBI Taxonomy" id="1182545"/>
    <lineage>
        <taxon>Eukaryota</taxon>
        <taxon>Fungi</taxon>
        <taxon>Dikarya</taxon>
        <taxon>Ascomycota</taxon>
        <taxon>Pezizomycotina</taxon>
        <taxon>Eurotiomycetes</taxon>
        <taxon>Chaetothyriomycetidae</taxon>
        <taxon>Chaetothyriales</taxon>
        <taxon>Herpotrichiellaceae</taxon>
        <taxon>Exophiala</taxon>
    </lineage>
</organism>
<feature type="region of interest" description="Disordered" evidence="1">
    <location>
        <begin position="1"/>
        <end position="36"/>
    </location>
</feature>
<dbReference type="OrthoDB" id="4121215at2759"/>
<keyword evidence="3" id="KW-1185">Reference proteome</keyword>
<dbReference type="HOGENOM" id="CLU_1138011_0_0_1"/>
<dbReference type="AlphaFoldDB" id="A0A072P8W7"/>
<dbReference type="VEuPathDB" id="FungiDB:A1O9_06757"/>